<accession>A0A1I5NEI8</accession>
<evidence type="ECO:0000259" key="3">
    <source>
        <dbReference type="SMART" id="SM00278"/>
    </source>
</evidence>
<feature type="transmembrane region" description="Helical" evidence="2">
    <location>
        <begin position="6"/>
        <end position="28"/>
    </location>
</feature>
<sequence length="205" mass="22116">MDRNMMYMITAGGAAVLVLLVFLFLLLFDKNGGEEDTESQDVFWDEEAAEPKDSKTSGEKEMAEGPVHVVIDVKGAVREPGVYELKEGQRVIDAIDAAGGMMEEADPAAVNFAEKLHDAMVVRVPEEGENVSAAGSGEGESEKVRINYAEAEELEALPGIGPAKAAAIMAYREEKGFFEKAEDLLNVSGIGEASLEQMKESLSFH</sequence>
<dbReference type="RefSeq" id="WP_093335262.1">
    <property type="nucleotide sequence ID" value="NZ_FOXD01000003.1"/>
</dbReference>
<dbReference type="SMART" id="SM00278">
    <property type="entry name" value="HhH1"/>
    <property type="match status" value="2"/>
</dbReference>
<dbReference type="Gene3D" id="1.10.150.310">
    <property type="entry name" value="Tex RuvX-like domain-like"/>
    <property type="match status" value="1"/>
</dbReference>
<dbReference type="GO" id="GO:0015627">
    <property type="term" value="C:type II protein secretion system complex"/>
    <property type="evidence" value="ECO:0007669"/>
    <property type="project" value="TreeGrafter"/>
</dbReference>
<dbReference type="PANTHER" id="PTHR21180">
    <property type="entry name" value="ENDONUCLEASE/EXONUCLEASE/PHOSPHATASE FAMILY DOMAIN-CONTAINING PROTEIN 1"/>
    <property type="match status" value="1"/>
</dbReference>
<dbReference type="NCBIfam" id="TIGR00426">
    <property type="entry name" value="competence protein ComEA helix-hairpin-helix repeat region"/>
    <property type="match status" value="1"/>
</dbReference>
<dbReference type="Proteomes" id="UP000198892">
    <property type="component" value="Unassembled WGS sequence"/>
</dbReference>
<dbReference type="GO" id="GO:0003677">
    <property type="term" value="F:DNA binding"/>
    <property type="evidence" value="ECO:0007669"/>
    <property type="project" value="InterPro"/>
</dbReference>
<organism evidence="4 5">
    <name type="scientific">Salibacterium halotolerans</name>
    <dbReference type="NCBI Taxonomy" id="1884432"/>
    <lineage>
        <taxon>Bacteria</taxon>
        <taxon>Bacillati</taxon>
        <taxon>Bacillota</taxon>
        <taxon>Bacilli</taxon>
        <taxon>Bacillales</taxon>
        <taxon>Bacillaceae</taxon>
    </lineage>
</organism>
<dbReference type="GO" id="GO:0006281">
    <property type="term" value="P:DNA repair"/>
    <property type="evidence" value="ECO:0007669"/>
    <property type="project" value="InterPro"/>
</dbReference>
<evidence type="ECO:0000313" key="4">
    <source>
        <dbReference type="EMBL" id="SFP20102.1"/>
    </source>
</evidence>
<dbReference type="Pfam" id="PF10531">
    <property type="entry name" value="SLBB"/>
    <property type="match status" value="1"/>
</dbReference>
<dbReference type="OrthoDB" id="9790239at2"/>
<dbReference type="Pfam" id="PF12836">
    <property type="entry name" value="HHH_3"/>
    <property type="match status" value="1"/>
</dbReference>
<keyword evidence="5" id="KW-1185">Reference proteome</keyword>
<dbReference type="InterPro" id="IPR010994">
    <property type="entry name" value="RuvA_2-like"/>
</dbReference>
<dbReference type="InterPro" id="IPR004509">
    <property type="entry name" value="Competence_ComEA_HhH"/>
</dbReference>
<dbReference type="EMBL" id="FOXD01000003">
    <property type="protein sequence ID" value="SFP20102.1"/>
    <property type="molecule type" value="Genomic_DNA"/>
</dbReference>
<evidence type="ECO:0000313" key="5">
    <source>
        <dbReference type="Proteomes" id="UP000198892"/>
    </source>
</evidence>
<keyword evidence="2" id="KW-0812">Transmembrane</keyword>
<dbReference type="GO" id="GO:0015628">
    <property type="term" value="P:protein secretion by the type II secretion system"/>
    <property type="evidence" value="ECO:0007669"/>
    <property type="project" value="TreeGrafter"/>
</dbReference>
<dbReference type="STRING" id="1884432.SAMN05518683_103106"/>
<feature type="domain" description="Helix-hairpin-helix DNA-binding motif class 1" evidence="3">
    <location>
        <begin position="152"/>
        <end position="171"/>
    </location>
</feature>
<dbReference type="SUPFAM" id="SSF47781">
    <property type="entry name" value="RuvA domain 2-like"/>
    <property type="match status" value="1"/>
</dbReference>
<evidence type="ECO:0000256" key="2">
    <source>
        <dbReference type="SAM" id="Phobius"/>
    </source>
</evidence>
<reference evidence="5" key="1">
    <citation type="submission" date="2016-10" db="EMBL/GenBank/DDBJ databases">
        <authorList>
            <person name="Varghese N."/>
            <person name="Submissions S."/>
        </authorList>
    </citation>
    <scope>NUCLEOTIDE SEQUENCE [LARGE SCALE GENOMIC DNA]</scope>
    <source>
        <strain evidence="5">S7</strain>
    </source>
</reference>
<evidence type="ECO:0000256" key="1">
    <source>
        <dbReference type="SAM" id="MobiDB-lite"/>
    </source>
</evidence>
<protein>
    <submittedName>
        <fullName evidence="4">Competence protein ComEA</fullName>
    </submittedName>
</protein>
<dbReference type="AlphaFoldDB" id="A0A1I5NEI8"/>
<feature type="compositionally biased region" description="Basic and acidic residues" evidence="1">
    <location>
        <begin position="49"/>
        <end position="62"/>
    </location>
</feature>
<dbReference type="InterPro" id="IPR019554">
    <property type="entry name" value="Soluble_ligand-bd"/>
</dbReference>
<dbReference type="InterPro" id="IPR003583">
    <property type="entry name" value="Hlx-hairpin-Hlx_DNA-bd_motif"/>
</dbReference>
<feature type="compositionally biased region" description="Acidic residues" evidence="1">
    <location>
        <begin position="34"/>
        <end position="48"/>
    </location>
</feature>
<proteinExistence type="predicted"/>
<dbReference type="PANTHER" id="PTHR21180:SF32">
    <property type="entry name" value="ENDONUCLEASE_EXONUCLEASE_PHOSPHATASE FAMILY DOMAIN-CONTAINING PROTEIN 1"/>
    <property type="match status" value="1"/>
</dbReference>
<dbReference type="InterPro" id="IPR051675">
    <property type="entry name" value="Endo/Exo/Phosphatase_dom_1"/>
</dbReference>
<feature type="region of interest" description="Disordered" evidence="1">
    <location>
        <begin position="34"/>
        <end position="62"/>
    </location>
</feature>
<keyword evidence="2" id="KW-0472">Membrane</keyword>
<feature type="domain" description="Helix-hairpin-helix DNA-binding motif class 1" evidence="3">
    <location>
        <begin position="182"/>
        <end position="201"/>
    </location>
</feature>
<gene>
    <name evidence="4" type="ORF">SAMN05518683_103106</name>
</gene>
<name>A0A1I5NEI8_9BACI</name>
<keyword evidence="2" id="KW-1133">Transmembrane helix</keyword>
<dbReference type="Gene3D" id="3.10.560.10">
    <property type="entry name" value="Outer membrane lipoprotein wza domain like"/>
    <property type="match status" value="1"/>
</dbReference>